<comment type="similarity">
    <text evidence="2 7">Belongs to the zinc-containing alcohol dehydrogenase family.</text>
</comment>
<dbReference type="EMBL" id="VUOB01000074">
    <property type="protein sequence ID" value="KAA2252578.1"/>
    <property type="molecule type" value="Genomic_DNA"/>
</dbReference>
<reference evidence="9 10" key="2">
    <citation type="submission" date="2019-09" db="EMBL/GenBank/DDBJ databases">
        <authorList>
            <person name="Jin C."/>
        </authorList>
    </citation>
    <scope>NUCLEOTIDE SEQUENCE [LARGE SCALE GENOMIC DNA]</scope>
    <source>
        <strain evidence="9 10">AN110305</strain>
    </source>
</reference>
<dbReference type="RefSeq" id="WP_149854235.1">
    <property type="nucleotide sequence ID" value="NZ_VUOB01000074.1"/>
</dbReference>
<keyword evidence="10" id="KW-1185">Reference proteome</keyword>
<dbReference type="InterPro" id="IPR011032">
    <property type="entry name" value="GroES-like_sf"/>
</dbReference>
<organism evidence="9 10">
    <name type="scientific">Solihabitans fulvus</name>
    <dbReference type="NCBI Taxonomy" id="1892852"/>
    <lineage>
        <taxon>Bacteria</taxon>
        <taxon>Bacillati</taxon>
        <taxon>Actinomycetota</taxon>
        <taxon>Actinomycetes</taxon>
        <taxon>Pseudonocardiales</taxon>
        <taxon>Pseudonocardiaceae</taxon>
        <taxon>Solihabitans</taxon>
    </lineage>
</organism>
<dbReference type="Gene3D" id="3.40.50.720">
    <property type="entry name" value="NAD(P)-binding Rossmann-like Domain"/>
    <property type="match status" value="1"/>
</dbReference>
<evidence type="ECO:0000256" key="3">
    <source>
        <dbReference type="ARBA" id="ARBA00022723"/>
    </source>
</evidence>
<evidence type="ECO:0000313" key="10">
    <source>
        <dbReference type="Proteomes" id="UP000323454"/>
    </source>
</evidence>
<protein>
    <submittedName>
        <fullName evidence="9">Alcohol dehydrogenase catalytic domain-containing protein</fullName>
    </submittedName>
</protein>
<feature type="domain" description="Enoyl reductase (ER)" evidence="8">
    <location>
        <begin position="12"/>
        <end position="352"/>
    </location>
</feature>
<evidence type="ECO:0000256" key="6">
    <source>
        <dbReference type="ARBA" id="ARBA00023027"/>
    </source>
</evidence>
<dbReference type="InterPro" id="IPR013149">
    <property type="entry name" value="ADH-like_C"/>
</dbReference>
<proteinExistence type="inferred from homology"/>
<dbReference type="GO" id="GO:0008270">
    <property type="term" value="F:zinc ion binding"/>
    <property type="evidence" value="ECO:0007669"/>
    <property type="project" value="InterPro"/>
</dbReference>
<dbReference type="AlphaFoldDB" id="A0A5B2WNL5"/>
<sequence length="354" mass="36896">MRGVVYDGEQLRIVDDLTVREPGPGEVLVRLAAAGVCHSDVSVLTGAIPFPVPVVLGHEGAGVVAAAGPGVAHVAAGDHVVLSTLANCGACAECGRGRPTMCRSTFGNRPTPFTWRDRPTHSFAATSTFVEHTVVQASQVVRVPVELPLTSAALIGCAVVTGVGAVLNRARVAALDTAIVIGVGGVGLNVVQGCRLARAARIVAVDNNPAKEEIARAFGATDFVDTTGVDPVAAVREVLPSGADHVFECVGSPELIRASVDLLDWHGQLVLVGVPPSGTEMSVPVAPMYLDRSILGLRYGATSPHTDIPRYVEFYRSGDLLIDELVSKTYPLENLETIIGDMAEGTVARGVLTF</sequence>
<dbReference type="OrthoDB" id="3265141at2"/>
<evidence type="ECO:0000256" key="7">
    <source>
        <dbReference type="RuleBase" id="RU361277"/>
    </source>
</evidence>
<dbReference type="SUPFAM" id="SSF50129">
    <property type="entry name" value="GroES-like"/>
    <property type="match status" value="2"/>
</dbReference>
<keyword evidence="3 7" id="KW-0479">Metal-binding</keyword>
<dbReference type="InterPro" id="IPR002328">
    <property type="entry name" value="ADH_Zn_CS"/>
</dbReference>
<evidence type="ECO:0000256" key="2">
    <source>
        <dbReference type="ARBA" id="ARBA00008072"/>
    </source>
</evidence>
<dbReference type="SUPFAM" id="SSF51735">
    <property type="entry name" value="NAD(P)-binding Rossmann-fold domains"/>
    <property type="match status" value="1"/>
</dbReference>
<comment type="caution">
    <text evidence="9">The sequence shown here is derived from an EMBL/GenBank/DDBJ whole genome shotgun (WGS) entry which is preliminary data.</text>
</comment>
<dbReference type="Pfam" id="PF00107">
    <property type="entry name" value="ADH_zinc_N"/>
    <property type="match status" value="1"/>
</dbReference>
<evidence type="ECO:0000256" key="5">
    <source>
        <dbReference type="ARBA" id="ARBA00023002"/>
    </source>
</evidence>
<dbReference type="InterPro" id="IPR020843">
    <property type="entry name" value="ER"/>
</dbReference>
<dbReference type="GO" id="GO:0046294">
    <property type="term" value="P:formaldehyde catabolic process"/>
    <property type="evidence" value="ECO:0007669"/>
    <property type="project" value="TreeGrafter"/>
</dbReference>
<dbReference type="SMART" id="SM00829">
    <property type="entry name" value="PKS_ER"/>
    <property type="match status" value="1"/>
</dbReference>
<dbReference type="InterPro" id="IPR013154">
    <property type="entry name" value="ADH-like_N"/>
</dbReference>
<dbReference type="GO" id="GO:0005829">
    <property type="term" value="C:cytosol"/>
    <property type="evidence" value="ECO:0007669"/>
    <property type="project" value="TreeGrafter"/>
</dbReference>
<evidence type="ECO:0000313" key="9">
    <source>
        <dbReference type="EMBL" id="KAA2252578.1"/>
    </source>
</evidence>
<dbReference type="PROSITE" id="PS00059">
    <property type="entry name" value="ADH_ZINC"/>
    <property type="match status" value="1"/>
</dbReference>
<keyword evidence="4 7" id="KW-0862">Zinc</keyword>
<evidence type="ECO:0000256" key="4">
    <source>
        <dbReference type="ARBA" id="ARBA00022833"/>
    </source>
</evidence>
<accession>A0A5B2WNL5</accession>
<dbReference type="PANTHER" id="PTHR43880">
    <property type="entry name" value="ALCOHOL DEHYDROGENASE"/>
    <property type="match status" value="1"/>
</dbReference>
<keyword evidence="6" id="KW-0520">NAD</keyword>
<dbReference type="FunFam" id="3.40.50.720:FF:000003">
    <property type="entry name" value="S-(hydroxymethyl)glutathione dehydrogenase"/>
    <property type="match status" value="1"/>
</dbReference>
<keyword evidence="5" id="KW-0560">Oxidoreductase</keyword>
<dbReference type="PANTHER" id="PTHR43880:SF12">
    <property type="entry name" value="ALCOHOL DEHYDROGENASE CLASS-3"/>
    <property type="match status" value="1"/>
</dbReference>
<evidence type="ECO:0000259" key="8">
    <source>
        <dbReference type="SMART" id="SM00829"/>
    </source>
</evidence>
<gene>
    <name evidence="9" type="ORF">F0L68_35285</name>
</gene>
<dbReference type="Gene3D" id="3.90.180.10">
    <property type="entry name" value="Medium-chain alcohol dehydrogenases, catalytic domain"/>
    <property type="match status" value="1"/>
</dbReference>
<dbReference type="GO" id="GO:0051903">
    <property type="term" value="F:S-(hydroxymethyl)glutathione dehydrogenase [NAD(P)+] activity"/>
    <property type="evidence" value="ECO:0007669"/>
    <property type="project" value="TreeGrafter"/>
</dbReference>
<dbReference type="Proteomes" id="UP000323454">
    <property type="component" value="Unassembled WGS sequence"/>
</dbReference>
<reference evidence="9 10" key="1">
    <citation type="submission" date="2019-09" db="EMBL/GenBank/DDBJ databases">
        <title>Goodfellowia gen. nov., a new genus of the Pseudonocardineae related to Actinoalloteichus, containing Goodfellowia coeruleoviolacea gen. nov., comb. nov. gen. nov., comb. nov.</title>
        <authorList>
            <person name="Labeda D."/>
        </authorList>
    </citation>
    <scope>NUCLEOTIDE SEQUENCE [LARGE SCALE GENOMIC DNA]</scope>
    <source>
        <strain evidence="9 10">AN110305</strain>
    </source>
</reference>
<name>A0A5B2WNL5_9PSEU</name>
<evidence type="ECO:0000256" key="1">
    <source>
        <dbReference type="ARBA" id="ARBA00001947"/>
    </source>
</evidence>
<dbReference type="InterPro" id="IPR036291">
    <property type="entry name" value="NAD(P)-bd_dom_sf"/>
</dbReference>
<dbReference type="Pfam" id="PF08240">
    <property type="entry name" value="ADH_N"/>
    <property type="match status" value="1"/>
</dbReference>
<comment type="cofactor">
    <cofactor evidence="1 7">
        <name>Zn(2+)</name>
        <dbReference type="ChEBI" id="CHEBI:29105"/>
    </cofactor>
</comment>